<feature type="compositionally biased region" description="Basic and acidic residues" evidence="5">
    <location>
        <begin position="136"/>
        <end position="146"/>
    </location>
</feature>
<evidence type="ECO:0000256" key="4">
    <source>
        <dbReference type="RuleBase" id="RU369029"/>
    </source>
</evidence>
<dbReference type="PANTHER" id="PTHR31413:SF12">
    <property type="entry name" value="AFP HOMOLOG 2"/>
    <property type="match status" value="1"/>
</dbReference>
<dbReference type="InterPro" id="IPR032308">
    <property type="entry name" value="TDBD"/>
</dbReference>
<comment type="function">
    <text evidence="4">Acts as a negative regulator of abscisic acid (ABA) response.</text>
</comment>
<evidence type="ECO:0000256" key="3">
    <source>
        <dbReference type="ARBA" id="ARBA00023242"/>
    </source>
</evidence>
<feature type="region of interest" description="Disordered" evidence="5">
    <location>
        <begin position="461"/>
        <end position="494"/>
    </location>
</feature>
<accession>A0A2P2K362</accession>
<feature type="domain" description="Tify" evidence="6">
    <location>
        <begin position="448"/>
        <end position="474"/>
    </location>
</feature>
<dbReference type="GO" id="GO:0005634">
    <property type="term" value="C:nucleus"/>
    <property type="evidence" value="ECO:0007669"/>
    <property type="project" value="UniProtKB-SubCell"/>
</dbReference>
<reference evidence="7" key="1">
    <citation type="submission" date="2018-02" db="EMBL/GenBank/DDBJ databases">
        <title>Rhizophora mucronata_Transcriptome.</title>
        <authorList>
            <person name="Meera S.P."/>
            <person name="Sreeshan A."/>
            <person name="Augustine A."/>
        </authorList>
    </citation>
    <scope>NUCLEOTIDE SEQUENCE</scope>
    <source>
        <tissue evidence="7">Leaf</tissue>
    </source>
</reference>
<evidence type="ECO:0000256" key="2">
    <source>
        <dbReference type="ARBA" id="ARBA00006081"/>
    </source>
</evidence>
<dbReference type="AlphaFoldDB" id="A0A2P2K362"/>
<evidence type="ECO:0000313" key="7">
    <source>
        <dbReference type="EMBL" id="MBX00133.1"/>
    </source>
</evidence>
<dbReference type="Pfam" id="PF16135">
    <property type="entry name" value="TDBD"/>
    <property type="match status" value="1"/>
</dbReference>
<feature type="region of interest" description="Disordered" evidence="5">
    <location>
        <begin position="54"/>
        <end position="161"/>
    </location>
</feature>
<sequence>MEDENGLELSLGLGCGGSSAKPKGKICSSSDNKTEDSDRGSKVVDHLKNFLHSCTEKQNSGTGSQNSAKPQGNFFNDLSKANTDEDASANLKNNRLWVSSGKRSIDIEEEKRPEVGSKRKISSDEINSQKKHQRDAHHNDLHDKKTSHISVTTEDDSIAENEDVADSEVEGSTSMLVSLHGSKPFIGVGGPDVPKEVHGYSNSSAVDLQGQKKLPVSPETELKHGNLKYGVPFPVQPVVSYSFPGKEFNSLGASSNSGYQIKGMVPVMPTSNCEQQKGDQSVNSANLPVMFGYSPAQLPTLDKDNAWGLVSHLQHFHPSLSGRSPPNSDKHNDELKIPQGATQYDTRTLEKVKVDGRQHITEEGSSSQPEDNVKGSSLNPRAKDVSERSTAEGFFHDFSGIKQGMDAVVKFGGCGSFPNLPWVSTTAPGPNGKTISGVTYRFSANQIKIVCACHGSHMSPEEFVRHASEENSDPENGNDLGTFPSTNPAASAQS</sequence>
<dbReference type="GO" id="GO:0009867">
    <property type="term" value="P:jasmonic acid mediated signaling pathway"/>
    <property type="evidence" value="ECO:0007669"/>
    <property type="project" value="TreeGrafter"/>
</dbReference>
<organism evidence="7">
    <name type="scientific">Rhizophora mucronata</name>
    <name type="common">Asiatic mangrove</name>
    <dbReference type="NCBI Taxonomy" id="61149"/>
    <lineage>
        <taxon>Eukaryota</taxon>
        <taxon>Viridiplantae</taxon>
        <taxon>Streptophyta</taxon>
        <taxon>Embryophyta</taxon>
        <taxon>Tracheophyta</taxon>
        <taxon>Spermatophyta</taxon>
        <taxon>Magnoliopsida</taxon>
        <taxon>eudicotyledons</taxon>
        <taxon>Gunneridae</taxon>
        <taxon>Pentapetalae</taxon>
        <taxon>rosids</taxon>
        <taxon>fabids</taxon>
        <taxon>Malpighiales</taxon>
        <taxon>Rhizophoraceae</taxon>
        <taxon>Rhizophora</taxon>
    </lineage>
</organism>
<evidence type="ECO:0000256" key="5">
    <source>
        <dbReference type="SAM" id="MobiDB-lite"/>
    </source>
</evidence>
<feature type="compositionally biased region" description="Polar residues" evidence="5">
    <location>
        <begin position="363"/>
        <end position="379"/>
    </location>
</feature>
<comment type="similarity">
    <text evidence="2 4">Belongs to the Ninja family.</text>
</comment>
<feature type="region of interest" description="Disordered" evidence="5">
    <location>
        <begin position="318"/>
        <end position="388"/>
    </location>
</feature>
<evidence type="ECO:0000256" key="1">
    <source>
        <dbReference type="ARBA" id="ARBA00004123"/>
    </source>
</evidence>
<feature type="compositionally biased region" description="Basic and acidic residues" evidence="5">
    <location>
        <begin position="103"/>
        <end position="123"/>
    </location>
</feature>
<feature type="compositionally biased region" description="Polar residues" evidence="5">
    <location>
        <begin position="483"/>
        <end position="494"/>
    </location>
</feature>
<evidence type="ECO:0000259" key="6">
    <source>
        <dbReference type="Pfam" id="PF16135"/>
    </source>
</evidence>
<comment type="subcellular location">
    <subcellularLocation>
        <location evidence="1 4">Nucleus</location>
    </subcellularLocation>
</comment>
<dbReference type="InterPro" id="IPR031307">
    <property type="entry name" value="Ninja_fam"/>
</dbReference>
<keyword evidence="3 4" id="KW-0539">Nucleus</keyword>
<feature type="compositionally biased region" description="Basic and acidic residues" evidence="5">
    <location>
        <begin position="347"/>
        <end position="362"/>
    </location>
</feature>
<protein>
    <recommendedName>
        <fullName evidence="4">Ninja-family protein</fullName>
    </recommendedName>
    <alternativeName>
        <fullName evidence="4">ABI-binding protein</fullName>
    </alternativeName>
</protein>
<proteinExistence type="inferred from homology"/>
<dbReference type="GO" id="GO:0045892">
    <property type="term" value="P:negative regulation of DNA-templated transcription"/>
    <property type="evidence" value="ECO:0007669"/>
    <property type="project" value="TreeGrafter"/>
</dbReference>
<dbReference type="EMBL" id="GGEC01019649">
    <property type="protein sequence ID" value="MBX00133.1"/>
    <property type="molecule type" value="Transcribed_RNA"/>
</dbReference>
<dbReference type="PANTHER" id="PTHR31413">
    <property type="entry name" value="AFP HOMOLOG 2"/>
    <property type="match status" value="1"/>
</dbReference>
<feature type="compositionally biased region" description="Basic and acidic residues" evidence="5">
    <location>
        <begin position="32"/>
        <end position="42"/>
    </location>
</feature>
<feature type="region of interest" description="Disordered" evidence="5">
    <location>
        <begin position="1"/>
        <end position="42"/>
    </location>
</feature>
<name>A0A2P2K362_RHIMU</name>
<feature type="compositionally biased region" description="Polar residues" evidence="5">
    <location>
        <begin position="56"/>
        <end position="81"/>
    </location>
</feature>